<dbReference type="GO" id="GO:0006107">
    <property type="term" value="P:oxaloacetate metabolic process"/>
    <property type="evidence" value="ECO:0007669"/>
    <property type="project" value="TreeGrafter"/>
</dbReference>
<name>A0A9W8G9F7_9FUNG</name>
<dbReference type="InterPro" id="IPR005000">
    <property type="entry name" value="Aldolase/citrate-lyase_domain"/>
</dbReference>
<feature type="domain" description="HpcH/HpaI aldolase/citrate lyase" evidence="4">
    <location>
        <begin position="80"/>
        <end position="297"/>
    </location>
</feature>
<keyword evidence="2" id="KW-0479">Metal-binding</keyword>
<evidence type="ECO:0000259" key="4">
    <source>
        <dbReference type="Pfam" id="PF03328"/>
    </source>
</evidence>
<dbReference type="OrthoDB" id="1773at2759"/>
<comment type="caution">
    <text evidence="5">The sequence shown here is derived from an EMBL/GenBank/DDBJ whole genome shotgun (WGS) entry which is preliminary data.</text>
</comment>
<dbReference type="InterPro" id="IPR015813">
    <property type="entry name" value="Pyrv/PenolPyrv_kinase-like_dom"/>
</dbReference>
<reference evidence="5" key="1">
    <citation type="submission" date="2022-07" db="EMBL/GenBank/DDBJ databases">
        <title>Phylogenomic reconstructions and comparative analyses of Kickxellomycotina fungi.</title>
        <authorList>
            <person name="Reynolds N.K."/>
            <person name="Stajich J.E."/>
            <person name="Barry K."/>
            <person name="Grigoriev I.V."/>
            <person name="Crous P."/>
            <person name="Smith M.E."/>
        </authorList>
    </citation>
    <scope>NUCLEOTIDE SEQUENCE</scope>
    <source>
        <strain evidence="5">NRRL 3115</strain>
    </source>
</reference>
<sequence length="370" mass="41032">MNTLPLLRSTARRPLGFSPIAARADMLLKLHTPLALAYPTIMWAVRCKTTNASTYSSSKLTQDSLAPVPGLDLSHVKLRRAVFYVPCSEERKIQKSFASAADCIMYDLEDGVSLNRKGQARELVLNALAANTNAAEIGVRINAVGSGLELDDLNVILQSEKLDAIMIPKVDSHKEVQYVAQLIENIAPEHRRDKISIIAGIETARGIINIRDIAKADPRVDALLFAAEDYCADTGIIRTRSRKELYYARSVVSTAAHAYKLQAIDMVTMDFRDMDVLREECTEGAEMGFTGKQVIHPAQVDIVQQHFLPPKDILSRAWRIVQGYQEHYTLGKGAFDLDGKAIDMPVVKWAYRVLRLAELAGIDITAKLSK</sequence>
<evidence type="ECO:0000256" key="1">
    <source>
        <dbReference type="ARBA" id="ARBA00001946"/>
    </source>
</evidence>
<accession>A0A9W8G9F7</accession>
<comment type="cofactor">
    <cofactor evidence="1">
        <name>Mg(2+)</name>
        <dbReference type="ChEBI" id="CHEBI:18420"/>
    </cofactor>
</comment>
<dbReference type="GO" id="GO:0000287">
    <property type="term" value="F:magnesium ion binding"/>
    <property type="evidence" value="ECO:0007669"/>
    <property type="project" value="TreeGrafter"/>
</dbReference>
<dbReference type="PANTHER" id="PTHR32308">
    <property type="entry name" value="LYASE BETA SUBUNIT, PUTATIVE (AFU_ORTHOLOGUE AFUA_4G13030)-RELATED"/>
    <property type="match status" value="1"/>
</dbReference>
<dbReference type="SUPFAM" id="SSF51621">
    <property type="entry name" value="Phosphoenolpyruvate/pyruvate domain"/>
    <property type="match status" value="1"/>
</dbReference>
<dbReference type="EMBL" id="JANBTW010000018">
    <property type="protein sequence ID" value="KAJ2678749.1"/>
    <property type="molecule type" value="Genomic_DNA"/>
</dbReference>
<evidence type="ECO:0000256" key="2">
    <source>
        <dbReference type="ARBA" id="ARBA00022723"/>
    </source>
</evidence>
<dbReference type="Proteomes" id="UP001151518">
    <property type="component" value="Unassembled WGS sequence"/>
</dbReference>
<dbReference type="Pfam" id="PF03328">
    <property type="entry name" value="HpcH_HpaI"/>
    <property type="match status" value="1"/>
</dbReference>
<dbReference type="GO" id="GO:0003824">
    <property type="term" value="F:catalytic activity"/>
    <property type="evidence" value="ECO:0007669"/>
    <property type="project" value="InterPro"/>
</dbReference>
<dbReference type="AlphaFoldDB" id="A0A9W8G9F7"/>
<dbReference type="PANTHER" id="PTHR32308:SF0">
    <property type="entry name" value="HPCH_HPAI ALDOLASE_CITRATE LYASE DOMAIN-CONTAINING PROTEIN"/>
    <property type="match status" value="1"/>
</dbReference>
<organism evidence="5 6">
    <name type="scientific">Coemansia spiralis</name>
    <dbReference type="NCBI Taxonomy" id="417178"/>
    <lineage>
        <taxon>Eukaryota</taxon>
        <taxon>Fungi</taxon>
        <taxon>Fungi incertae sedis</taxon>
        <taxon>Zoopagomycota</taxon>
        <taxon>Kickxellomycotina</taxon>
        <taxon>Kickxellomycetes</taxon>
        <taxon>Kickxellales</taxon>
        <taxon>Kickxellaceae</taxon>
        <taxon>Coemansia</taxon>
    </lineage>
</organism>
<evidence type="ECO:0000313" key="6">
    <source>
        <dbReference type="Proteomes" id="UP001151518"/>
    </source>
</evidence>
<gene>
    <name evidence="5" type="ORF">GGI25_002134</name>
</gene>
<evidence type="ECO:0000256" key="3">
    <source>
        <dbReference type="ARBA" id="ARBA00022842"/>
    </source>
</evidence>
<protein>
    <recommendedName>
        <fullName evidence="4">HpcH/HpaI aldolase/citrate lyase domain-containing protein</fullName>
    </recommendedName>
</protein>
<keyword evidence="3" id="KW-0460">Magnesium</keyword>
<evidence type="ECO:0000313" key="5">
    <source>
        <dbReference type="EMBL" id="KAJ2678749.1"/>
    </source>
</evidence>
<dbReference type="Gene3D" id="3.20.20.60">
    <property type="entry name" value="Phosphoenolpyruvate-binding domains"/>
    <property type="match status" value="1"/>
</dbReference>
<dbReference type="InterPro" id="IPR040442">
    <property type="entry name" value="Pyrv_kinase-like_dom_sf"/>
</dbReference>
<proteinExistence type="predicted"/>